<sequence length="172" mass="19510">MKKKVGNGVYPWLTDTPLMHIYPRLYSLECAKHATVAVKFSDSSLSDSFRRPPRGGEFSVKTARSYVDELFLPTVGAPTRWVKVVPIKINIFAWKVSLDKLPSRLNLSLQGIDIPSIICPICSSAGESCSHLLFSGNLARLILRKVARWWELDIPDFHSYEDWLAWLISLSF</sequence>
<proteinExistence type="predicted"/>
<evidence type="ECO:0000259" key="1">
    <source>
        <dbReference type="Pfam" id="PF13966"/>
    </source>
</evidence>
<keyword evidence="2" id="KW-0808">Transferase</keyword>
<dbReference type="Proteomes" id="UP000245207">
    <property type="component" value="Unassembled WGS sequence"/>
</dbReference>
<reference evidence="2 3" key="1">
    <citation type="journal article" date="2018" name="Mol. Plant">
        <title>The genome of Artemisia annua provides insight into the evolution of Asteraceae family and artemisinin biosynthesis.</title>
        <authorList>
            <person name="Shen Q."/>
            <person name="Zhang L."/>
            <person name="Liao Z."/>
            <person name="Wang S."/>
            <person name="Yan T."/>
            <person name="Shi P."/>
            <person name="Liu M."/>
            <person name="Fu X."/>
            <person name="Pan Q."/>
            <person name="Wang Y."/>
            <person name="Lv Z."/>
            <person name="Lu X."/>
            <person name="Zhang F."/>
            <person name="Jiang W."/>
            <person name="Ma Y."/>
            <person name="Chen M."/>
            <person name="Hao X."/>
            <person name="Li L."/>
            <person name="Tang Y."/>
            <person name="Lv G."/>
            <person name="Zhou Y."/>
            <person name="Sun X."/>
            <person name="Brodelius P.E."/>
            <person name="Rose J.K.C."/>
            <person name="Tang K."/>
        </authorList>
    </citation>
    <scope>NUCLEOTIDE SEQUENCE [LARGE SCALE GENOMIC DNA]</scope>
    <source>
        <strain evidence="3">cv. Huhao1</strain>
        <tissue evidence="2">Leaf</tissue>
    </source>
</reference>
<dbReference type="AlphaFoldDB" id="A0A2U1QBK1"/>
<evidence type="ECO:0000313" key="2">
    <source>
        <dbReference type="EMBL" id="PWA95388.1"/>
    </source>
</evidence>
<dbReference type="Pfam" id="PF13966">
    <property type="entry name" value="zf-RVT"/>
    <property type="match status" value="1"/>
</dbReference>
<feature type="domain" description="Reverse transcriptase zinc-binding" evidence="1">
    <location>
        <begin position="78"/>
        <end position="140"/>
    </location>
</feature>
<dbReference type="InterPro" id="IPR026960">
    <property type="entry name" value="RVT-Znf"/>
</dbReference>
<keyword evidence="3" id="KW-1185">Reference proteome</keyword>
<dbReference type="EMBL" id="PKPP01000246">
    <property type="protein sequence ID" value="PWA95388.1"/>
    <property type="molecule type" value="Genomic_DNA"/>
</dbReference>
<evidence type="ECO:0000313" key="3">
    <source>
        <dbReference type="Proteomes" id="UP000245207"/>
    </source>
</evidence>
<protein>
    <submittedName>
        <fullName evidence="2">RNA-directed DNA polymerase, eukaryota</fullName>
    </submittedName>
</protein>
<organism evidence="2 3">
    <name type="scientific">Artemisia annua</name>
    <name type="common">Sweet wormwood</name>
    <dbReference type="NCBI Taxonomy" id="35608"/>
    <lineage>
        <taxon>Eukaryota</taxon>
        <taxon>Viridiplantae</taxon>
        <taxon>Streptophyta</taxon>
        <taxon>Embryophyta</taxon>
        <taxon>Tracheophyta</taxon>
        <taxon>Spermatophyta</taxon>
        <taxon>Magnoliopsida</taxon>
        <taxon>eudicotyledons</taxon>
        <taxon>Gunneridae</taxon>
        <taxon>Pentapetalae</taxon>
        <taxon>asterids</taxon>
        <taxon>campanulids</taxon>
        <taxon>Asterales</taxon>
        <taxon>Asteraceae</taxon>
        <taxon>Asteroideae</taxon>
        <taxon>Anthemideae</taxon>
        <taxon>Artemisiinae</taxon>
        <taxon>Artemisia</taxon>
    </lineage>
</organism>
<accession>A0A2U1QBK1</accession>
<dbReference type="GO" id="GO:0003964">
    <property type="term" value="F:RNA-directed DNA polymerase activity"/>
    <property type="evidence" value="ECO:0007669"/>
    <property type="project" value="UniProtKB-KW"/>
</dbReference>
<name>A0A2U1QBK1_ARTAN</name>
<keyword evidence="2" id="KW-0695">RNA-directed DNA polymerase</keyword>
<keyword evidence="2" id="KW-0548">Nucleotidyltransferase</keyword>
<gene>
    <name evidence="2" type="ORF">CTI12_AA051530</name>
</gene>
<comment type="caution">
    <text evidence="2">The sequence shown here is derived from an EMBL/GenBank/DDBJ whole genome shotgun (WGS) entry which is preliminary data.</text>
</comment>